<evidence type="ECO:0000313" key="3">
    <source>
        <dbReference type="EMBL" id="WNG43141.1"/>
    </source>
</evidence>
<dbReference type="EMBL" id="CP043494">
    <property type="protein sequence ID" value="WNG43141.1"/>
    <property type="molecule type" value="Genomic_DNA"/>
</dbReference>
<protein>
    <submittedName>
        <fullName evidence="3">DUF402 domain-containing protein</fullName>
    </submittedName>
</protein>
<dbReference type="SUPFAM" id="SSF159234">
    <property type="entry name" value="FomD-like"/>
    <property type="match status" value="1"/>
</dbReference>
<keyword evidence="4" id="KW-1185">Reference proteome</keyword>
<dbReference type="Gene3D" id="2.40.380.10">
    <property type="entry name" value="FomD-like"/>
    <property type="match status" value="1"/>
</dbReference>
<reference evidence="3 4" key="1">
    <citation type="submission" date="2019-08" db="EMBL/GenBank/DDBJ databases">
        <title>Archangium and Cystobacter genomes.</title>
        <authorList>
            <person name="Chen I.-C.K."/>
            <person name="Wielgoss S."/>
        </authorList>
    </citation>
    <scope>NUCLEOTIDE SEQUENCE [LARGE SCALE GENOMIC DNA]</scope>
    <source>
        <strain evidence="3 4">Cbm 6</strain>
    </source>
</reference>
<keyword evidence="1" id="KW-0378">Hydrolase</keyword>
<feature type="domain" description="DUF402" evidence="2">
    <location>
        <begin position="43"/>
        <end position="187"/>
    </location>
</feature>
<accession>A0ABY9WH64</accession>
<dbReference type="InterPro" id="IPR050212">
    <property type="entry name" value="Ntdp-like"/>
</dbReference>
<name>A0ABY9WH64_9BACT</name>
<dbReference type="InterPro" id="IPR035930">
    <property type="entry name" value="FomD-like_sf"/>
</dbReference>
<evidence type="ECO:0000313" key="4">
    <source>
        <dbReference type="Proteomes" id="UP001611383"/>
    </source>
</evidence>
<gene>
    <name evidence="3" type="ORF">F0U60_02775</name>
</gene>
<organism evidence="3 4">
    <name type="scientific">Archangium minus</name>
    <dbReference type="NCBI Taxonomy" id="83450"/>
    <lineage>
        <taxon>Bacteria</taxon>
        <taxon>Pseudomonadati</taxon>
        <taxon>Myxococcota</taxon>
        <taxon>Myxococcia</taxon>
        <taxon>Myxococcales</taxon>
        <taxon>Cystobacterineae</taxon>
        <taxon>Archangiaceae</taxon>
        <taxon>Archangium</taxon>
    </lineage>
</organism>
<dbReference type="Proteomes" id="UP001611383">
    <property type="component" value="Chromosome"/>
</dbReference>
<dbReference type="Pfam" id="PF04167">
    <property type="entry name" value="DUF402"/>
    <property type="match status" value="1"/>
</dbReference>
<dbReference type="PANTHER" id="PTHR39159">
    <property type="match status" value="1"/>
</dbReference>
<evidence type="ECO:0000259" key="2">
    <source>
        <dbReference type="Pfam" id="PF04167"/>
    </source>
</evidence>
<dbReference type="PANTHER" id="PTHR39159:SF1">
    <property type="entry name" value="UPF0374 PROTEIN YGAC"/>
    <property type="match status" value="1"/>
</dbReference>
<evidence type="ECO:0000256" key="1">
    <source>
        <dbReference type="ARBA" id="ARBA00022801"/>
    </source>
</evidence>
<dbReference type="InterPro" id="IPR007295">
    <property type="entry name" value="DUF402"/>
</dbReference>
<sequence length="224" mass="25407">MGPGRTPACTPTPGGKRRHRVLNRLMHLYRKGQPITVHHGKPWKPGRLIQMRGHVASFDGELVRMTRRFQSPGRPYDGLFATQRRGDHGTIELPRGGWVARRRYLRQSGSLIGELYNIQTPVQLLPGEVRYVDLEIDVAYLPHRPERVQVQDVAEMEEAVARGHIPGEVAEVAREVAEELARRLGAWDGESVLEWDVRPEPARLTPAVEDFLQRHAVESRSSLT</sequence>
<proteinExistence type="predicted"/>